<dbReference type="InterPro" id="IPR028944">
    <property type="entry name" value="PRTase_ComF-like"/>
</dbReference>
<proteinExistence type="predicted"/>
<dbReference type="Gene3D" id="3.40.50.2020">
    <property type="match status" value="1"/>
</dbReference>
<dbReference type="CDD" id="cd06223">
    <property type="entry name" value="PRTases_typeI"/>
    <property type="match status" value="1"/>
</dbReference>
<protein>
    <submittedName>
        <fullName evidence="1">Phosphoribosyl transferase-like protein</fullName>
    </submittedName>
</protein>
<accession>A0A561E497</accession>
<sequence>MTVQRVIAHPLTGPASRPVDMRTGAAFDAETYSLMKHGDFSAALTFGAEVATRLLDECRWLLTEERPVLLPVACHVTVPSCHLLAEVVSIHLNTARKGMPAAQITDVHKSSVTHIDYARSTEAERRRDLSGIAFELVEPVTGANVVVVDDIRVTGMAEQTMLSVLEGAGATRVIAAYVASCDDALAAEPSIESRLNTARVRSVLDVLPVVRSGHFRVTIRFLKRLLGEPETAEFLAQCPRPLAWELRTQAERNGRDFVAAYPEGMRALREATPGWPERPEPIEGEVWGWRMGSTTEKH</sequence>
<comment type="caution">
    <text evidence="1">The sequence shown here is derived from an EMBL/GenBank/DDBJ whole genome shotgun (WGS) entry which is preliminary data.</text>
</comment>
<gene>
    <name evidence="1" type="ORF">BKA23_2796</name>
</gene>
<dbReference type="EMBL" id="VIVQ01000002">
    <property type="protein sequence ID" value="TWE10435.1"/>
    <property type="molecule type" value="Genomic_DNA"/>
</dbReference>
<dbReference type="AlphaFoldDB" id="A0A561E497"/>
<dbReference type="OrthoDB" id="5144393at2"/>
<dbReference type="InterPro" id="IPR029057">
    <property type="entry name" value="PRTase-like"/>
</dbReference>
<keyword evidence="1" id="KW-0808">Transferase</keyword>
<dbReference type="Pfam" id="PF15610">
    <property type="entry name" value="PRTase_3"/>
    <property type="match status" value="1"/>
</dbReference>
<name>A0A561E497_9MICO</name>
<keyword evidence="2" id="KW-1185">Reference proteome</keyword>
<dbReference type="Proteomes" id="UP000318297">
    <property type="component" value="Unassembled WGS sequence"/>
</dbReference>
<reference evidence="1 2" key="1">
    <citation type="submission" date="2019-06" db="EMBL/GenBank/DDBJ databases">
        <title>Sequencing the genomes of 1000 actinobacteria strains.</title>
        <authorList>
            <person name="Klenk H.-P."/>
        </authorList>
    </citation>
    <scope>NUCLEOTIDE SEQUENCE [LARGE SCALE GENOMIC DNA]</scope>
    <source>
        <strain evidence="1 2">DSM 19560</strain>
    </source>
</reference>
<organism evidence="1 2">
    <name type="scientific">Rudaeicoccus suwonensis</name>
    <dbReference type="NCBI Taxonomy" id="657409"/>
    <lineage>
        <taxon>Bacteria</taxon>
        <taxon>Bacillati</taxon>
        <taxon>Actinomycetota</taxon>
        <taxon>Actinomycetes</taxon>
        <taxon>Micrococcales</taxon>
        <taxon>Dermacoccaceae</taxon>
        <taxon>Rudaeicoccus</taxon>
    </lineage>
</organism>
<dbReference type="RefSeq" id="WP_145229391.1">
    <property type="nucleotide sequence ID" value="NZ_VIVQ01000002.1"/>
</dbReference>
<dbReference type="SUPFAM" id="SSF53271">
    <property type="entry name" value="PRTase-like"/>
    <property type="match status" value="1"/>
</dbReference>
<dbReference type="InterPro" id="IPR000836">
    <property type="entry name" value="PRTase_dom"/>
</dbReference>
<dbReference type="GO" id="GO:0016740">
    <property type="term" value="F:transferase activity"/>
    <property type="evidence" value="ECO:0007669"/>
    <property type="project" value="UniProtKB-KW"/>
</dbReference>
<evidence type="ECO:0000313" key="2">
    <source>
        <dbReference type="Proteomes" id="UP000318297"/>
    </source>
</evidence>
<evidence type="ECO:0000313" key="1">
    <source>
        <dbReference type="EMBL" id="TWE10435.1"/>
    </source>
</evidence>